<keyword evidence="19" id="KW-1133">Transmembrane helix</keyword>
<dbReference type="FunFam" id="1.10.390.10:FF:000019">
    <property type="entry name" value="Aminopeptidase"/>
    <property type="match status" value="1"/>
</dbReference>
<dbReference type="Gene3D" id="1.25.50.20">
    <property type="match status" value="1"/>
</dbReference>
<evidence type="ECO:0000256" key="6">
    <source>
        <dbReference type="ARBA" id="ARBA00022670"/>
    </source>
</evidence>
<dbReference type="Pfam" id="PF11838">
    <property type="entry name" value="ERAP1_C"/>
    <property type="match status" value="1"/>
</dbReference>
<comment type="subcellular location">
    <subcellularLocation>
        <location evidence="2">Cell membrane</location>
        <topology evidence="2">Lipid-anchor</topology>
        <topology evidence="2">GPI-anchor</topology>
    </subcellularLocation>
</comment>
<evidence type="ECO:0000256" key="8">
    <source>
        <dbReference type="ARBA" id="ARBA00022729"/>
    </source>
</evidence>
<dbReference type="Pfam" id="PF17900">
    <property type="entry name" value="Peptidase_M1_N"/>
    <property type="match status" value="1"/>
</dbReference>
<keyword evidence="7 17" id="KW-0479">Metal-binding</keyword>
<keyword evidence="10 17" id="KW-0862">Zinc</keyword>
<comment type="similarity">
    <text evidence="3 19">Belongs to the peptidase M1 family.</text>
</comment>
<evidence type="ECO:0000256" key="17">
    <source>
        <dbReference type="PIRSR" id="PIRSR634016-3"/>
    </source>
</evidence>
<dbReference type="PANTHER" id="PTHR11533">
    <property type="entry name" value="PROTEASE M1 ZINC METALLOPROTEASE"/>
    <property type="match status" value="1"/>
</dbReference>
<dbReference type="FunFam" id="2.60.40.1730:FF:000013">
    <property type="entry name" value="Aminopeptidase"/>
    <property type="match status" value="1"/>
</dbReference>
<dbReference type="GO" id="GO:0016285">
    <property type="term" value="F:alanyl aminopeptidase activity"/>
    <property type="evidence" value="ECO:0007669"/>
    <property type="project" value="UniProtKB-EC"/>
</dbReference>
<evidence type="ECO:0000256" key="7">
    <source>
        <dbReference type="ARBA" id="ARBA00022723"/>
    </source>
</evidence>
<accession>W8AMJ2</accession>
<dbReference type="GO" id="GO:0042277">
    <property type="term" value="F:peptide binding"/>
    <property type="evidence" value="ECO:0007669"/>
    <property type="project" value="TreeGrafter"/>
</dbReference>
<keyword evidence="6 19" id="KW-0645">Protease</keyword>
<dbReference type="InterPro" id="IPR027268">
    <property type="entry name" value="Peptidase_M4/M1_CTD_sf"/>
</dbReference>
<evidence type="ECO:0000256" key="13">
    <source>
        <dbReference type="ARBA" id="ARBA00023157"/>
    </source>
</evidence>
<evidence type="ECO:0000259" key="23">
    <source>
        <dbReference type="Pfam" id="PF17900"/>
    </source>
</evidence>
<dbReference type="InterPro" id="IPR001930">
    <property type="entry name" value="Peptidase_M1"/>
</dbReference>
<evidence type="ECO:0000256" key="16">
    <source>
        <dbReference type="PIRSR" id="PIRSR634016-1"/>
    </source>
</evidence>
<dbReference type="SUPFAM" id="SSF63737">
    <property type="entry name" value="Leukotriene A4 hydrolase N-terminal domain"/>
    <property type="match status" value="1"/>
</dbReference>
<feature type="binding site" evidence="17">
    <location>
        <position position="346"/>
    </location>
    <ligand>
        <name>Zn(2+)</name>
        <dbReference type="ChEBI" id="CHEBI:29105"/>
        <note>catalytic</note>
    </ligand>
</feature>
<evidence type="ECO:0000256" key="19">
    <source>
        <dbReference type="RuleBase" id="RU364040"/>
    </source>
</evidence>
<protein>
    <recommendedName>
        <fullName evidence="19">Aminopeptidase</fullName>
        <ecNumber evidence="19">3.4.11.-</ecNumber>
    </recommendedName>
</protein>
<organism evidence="24">
    <name type="scientific">Ceratitis capitata</name>
    <name type="common">Mediterranean fruit fly</name>
    <name type="synonym">Tephritis capitata</name>
    <dbReference type="NCBI Taxonomy" id="7213"/>
    <lineage>
        <taxon>Eukaryota</taxon>
        <taxon>Metazoa</taxon>
        <taxon>Ecdysozoa</taxon>
        <taxon>Arthropoda</taxon>
        <taxon>Hexapoda</taxon>
        <taxon>Insecta</taxon>
        <taxon>Pterygota</taxon>
        <taxon>Neoptera</taxon>
        <taxon>Endopterygota</taxon>
        <taxon>Diptera</taxon>
        <taxon>Brachycera</taxon>
        <taxon>Muscomorpha</taxon>
        <taxon>Tephritoidea</taxon>
        <taxon>Tephritidae</taxon>
        <taxon>Ceratitis</taxon>
        <taxon>Ceratitis</taxon>
    </lineage>
</organism>
<evidence type="ECO:0000256" key="9">
    <source>
        <dbReference type="ARBA" id="ARBA00022801"/>
    </source>
</evidence>
<dbReference type="InterPro" id="IPR045357">
    <property type="entry name" value="Aminopeptidase_N-like_N"/>
</dbReference>
<dbReference type="OrthoDB" id="10031169at2759"/>
<keyword evidence="13" id="KW-1015">Disulfide bond</keyword>
<dbReference type="SUPFAM" id="SSF55486">
    <property type="entry name" value="Metalloproteases ('zincins'), catalytic domain"/>
    <property type="match status" value="1"/>
</dbReference>
<evidence type="ECO:0000256" key="14">
    <source>
        <dbReference type="ARBA" id="ARBA00023180"/>
    </source>
</evidence>
<evidence type="ECO:0000256" key="11">
    <source>
        <dbReference type="ARBA" id="ARBA00023049"/>
    </source>
</evidence>
<name>W8AMJ2_CERCA</name>
<dbReference type="InterPro" id="IPR024571">
    <property type="entry name" value="ERAP1-like_C_dom"/>
</dbReference>
<evidence type="ECO:0000259" key="21">
    <source>
        <dbReference type="Pfam" id="PF01433"/>
    </source>
</evidence>
<reference evidence="24" key="1">
    <citation type="submission" date="2013-07" db="EMBL/GenBank/DDBJ databases">
        <authorList>
            <person name="Geib S."/>
        </authorList>
    </citation>
    <scope>NUCLEOTIDE SEQUENCE</scope>
</reference>
<dbReference type="Gene3D" id="2.60.40.1910">
    <property type="match status" value="1"/>
</dbReference>
<feature type="domain" description="Aminopeptidase N-like N-terminal" evidence="23">
    <location>
        <begin position="46"/>
        <end position="237"/>
    </location>
</feature>
<keyword evidence="8 20" id="KW-0732">Signal</keyword>
<dbReference type="GO" id="GO:0070006">
    <property type="term" value="F:metalloaminopeptidase activity"/>
    <property type="evidence" value="ECO:0007669"/>
    <property type="project" value="TreeGrafter"/>
</dbReference>
<gene>
    <name evidence="24" type="primary">AMPM</name>
</gene>
<sequence>MSKLYIAAFLVAFLSVNVLAAPFEELMEIDGRADVENYRLPTEILPWNYDLKLAPYLQDSDGVKQFTFDGEVTIEINSTINTNTLILHSKNLNYTTSEYWAADAPTNRTALGAGTLNSVTDKLQFNLSTPLEAGKTYYLHFIYIGTMDDDMHGFYRSYYLDADNNTQWIGSTQFQTHHARRAFPSFDEPKFKATFKVTIRRHRDFKSFANTNIAQTTADGEYQEDVYQPTPRMSTYILAFLVSKFERRNDTNFGVIARPEYYNQTEYSFDVGRKILSALDNYFGINYYEMGNDKMDMAAIPDFSAGAMENWGLLTYRERALLYDQSSTTLSAKQSIAGVVAHEQTHMWFGDLVTCDWWSYTWLNEGFARYFQYFGTAMVETEMGLDQQFIVDQVQSVMNMDSTNSTNPMSDPDTNTPSDLSRMFNSISYNKGASIIRMVRHAMGEENFKNSLNAYLKKHAYTNTVPENLLEIWLSYWPNSTVQYAEAVFRSFTEQVGYPVITVTVSDNKQSFSVKQERFLLKDQNTSNTELLYTVPISYTTSDRKDFSDTTPKFYLEASTATVSKDLNTTIDWIILNVQESGYYRVNYDEKTWAAIHSSLHSNNWGDIHELNRAQIVDDLLNFARAGILSYEKALEVLEYLESETNYLPWSSAFTGYTYINIRLGNDTEQFANYIQELTKTVYEKLGFDESSNDTALDIYNRAKVLSWACKFGKTECISKVKEYFANINTTPVPVNIRSVVYCNALRYGNESDYDLLFNKFNTSTSSTEQTLILSILGCVKNETLVEKYFNAILSDDIRRQDKSSALSSLYTENNENVAVVFKLVTENVDQLIDALGSSSSVATVISNIAARFTTASEQQSLRQFNEQNSSKFGSSASTLLAAEKAVEENLAWASSRLESFTSYLSNRKHSGAATNTVAVLTVILCAIVSRFLQ</sequence>
<evidence type="ECO:0000256" key="10">
    <source>
        <dbReference type="ARBA" id="ARBA00022833"/>
    </source>
</evidence>
<dbReference type="EC" id="3.4.11.-" evidence="19"/>
<dbReference type="Pfam" id="PF01433">
    <property type="entry name" value="Peptidase_M1"/>
    <property type="match status" value="1"/>
</dbReference>
<dbReference type="PRINTS" id="PR00756">
    <property type="entry name" value="ALADIPTASE"/>
</dbReference>
<evidence type="ECO:0000313" key="24">
    <source>
        <dbReference type="EMBL" id="JAB89975.1"/>
    </source>
</evidence>
<keyword evidence="4" id="KW-1003">Cell membrane</keyword>
<evidence type="ECO:0000256" key="3">
    <source>
        <dbReference type="ARBA" id="ARBA00010136"/>
    </source>
</evidence>
<keyword evidence="19" id="KW-0812">Transmembrane</keyword>
<keyword evidence="9 19" id="KW-0378">Hydrolase</keyword>
<dbReference type="InterPro" id="IPR042097">
    <property type="entry name" value="Aminopeptidase_N-like_N_sf"/>
</dbReference>
<evidence type="ECO:0000256" key="12">
    <source>
        <dbReference type="ARBA" id="ARBA00023136"/>
    </source>
</evidence>
<comment type="catalytic activity">
    <reaction evidence="1">
        <text>Release of an N-terminal amino acid, Xaa-|-Yaa- from a peptide, amide or arylamide. Xaa is preferably Ala, but may be most amino acids including Pro (slow action). When a terminal hydrophobic residue is followed by a prolyl residue, the two may be released as an intact Xaa-Pro dipeptide.</text>
        <dbReference type="EC" id="3.4.11.2"/>
    </reaction>
</comment>
<proteinExistence type="evidence at transcript level"/>
<dbReference type="InterPro" id="IPR034016">
    <property type="entry name" value="M1_APN-typ"/>
</dbReference>
<keyword evidence="11 19" id="KW-0482">Metalloprotease</keyword>
<feature type="active site" description="Proton acceptor" evidence="16">
    <location>
        <position position="343"/>
    </location>
</feature>
<dbReference type="Gene3D" id="2.60.40.1730">
    <property type="entry name" value="tricorn interacting facor f3 domain"/>
    <property type="match status" value="1"/>
</dbReference>
<dbReference type="AlphaFoldDB" id="W8AMJ2"/>
<feature type="chain" id="PRO_5004908597" description="Aminopeptidase" evidence="20">
    <location>
        <begin position="21"/>
        <end position="934"/>
    </location>
</feature>
<feature type="binding site" evidence="17">
    <location>
        <position position="342"/>
    </location>
    <ligand>
        <name>Zn(2+)</name>
        <dbReference type="ChEBI" id="CHEBI:29105"/>
        <note>catalytic</note>
    </ligand>
</feature>
<dbReference type="GO" id="GO:0006508">
    <property type="term" value="P:proteolysis"/>
    <property type="evidence" value="ECO:0007669"/>
    <property type="project" value="UniProtKB-KW"/>
</dbReference>
<dbReference type="GO" id="GO:0098552">
    <property type="term" value="C:side of membrane"/>
    <property type="evidence" value="ECO:0007669"/>
    <property type="project" value="UniProtKB-KW"/>
</dbReference>
<feature type="domain" description="Peptidase M1 membrane alanine aminopeptidase" evidence="21">
    <location>
        <begin position="267"/>
        <end position="471"/>
    </location>
</feature>
<evidence type="ECO:0000256" key="15">
    <source>
        <dbReference type="ARBA" id="ARBA00023288"/>
    </source>
</evidence>
<dbReference type="EMBL" id="GAMC01016580">
    <property type="protein sequence ID" value="JAB89975.1"/>
    <property type="molecule type" value="mRNA"/>
</dbReference>
<feature type="site" description="Transition state stabilizer" evidence="18">
    <location>
        <position position="429"/>
    </location>
</feature>
<dbReference type="GO" id="GO:0005886">
    <property type="term" value="C:plasma membrane"/>
    <property type="evidence" value="ECO:0007669"/>
    <property type="project" value="UniProtKB-SubCell"/>
</dbReference>
<keyword evidence="12 19" id="KW-0472">Membrane</keyword>
<dbReference type="GO" id="GO:0043171">
    <property type="term" value="P:peptide catabolic process"/>
    <property type="evidence" value="ECO:0007669"/>
    <property type="project" value="TreeGrafter"/>
</dbReference>
<comment type="cofactor">
    <cofactor evidence="17 19">
        <name>Zn(2+)</name>
        <dbReference type="ChEBI" id="CHEBI:29105"/>
    </cofactor>
    <text evidence="17 19">Binds 1 zinc ion per subunit.</text>
</comment>
<keyword evidence="15" id="KW-0449">Lipoprotein</keyword>
<keyword evidence="19 24" id="KW-0031">Aminopeptidase</keyword>
<dbReference type="GO" id="GO:0005737">
    <property type="term" value="C:cytoplasm"/>
    <property type="evidence" value="ECO:0007669"/>
    <property type="project" value="TreeGrafter"/>
</dbReference>
<evidence type="ECO:0000256" key="5">
    <source>
        <dbReference type="ARBA" id="ARBA00022622"/>
    </source>
</evidence>
<dbReference type="CDD" id="cd09601">
    <property type="entry name" value="M1_APN-Q_like"/>
    <property type="match status" value="1"/>
</dbReference>
<dbReference type="FunFam" id="2.60.40.1910:FF:000008">
    <property type="entry name" value="Aminopeptidase"/>
    <property type="match status" value="1"/>
</dbReference>
<dbReference type="Gene3D" id="1.10.390.10">
    <property type="entry name" value="Neutral Protease Domain 2"/>
    <property type="match status" value="1"/>
</dbReference>
<feature type="domain" description="ERAP1-like C-terminal" evidence="22">
    <location>
        <begin position="573"/>
        <end position="876"/>
    </location>
</feature>
<feature type="binding site" evidence="17">
    <location>
        <position position="365"/>
    </location>
    <ligand>
        <name>Zn(2+)</name>
        <dbReference type="ChEBI" id="CHEBI:29105"/>
        <note>catalytic</note>
    </ligand>
</feature>
<evidence type="ECO:0000256" key="4">
    <source>
        <dbReference type="ARBA" id="ARBA00022475"/>
    </source>
</evidence>
<dbReference type="GO" id="GO:0008270">
    <property type="term" value="F:zinc ion binding"/>
    <property type="evidence" value="ECO:0007669"/>
    <property type="project" value="UniProtKB-UniRule"/>
</dbReference>
<keyword evidence="14" id="KW-0325">Glycoprotein</keyword>
<dbReference type="PANTHER" id="PTHR11533:SF301">
    <property type="entry name" value="AMINOPEPTIDASE"/>
    <property type="match status" value="1"/>
</dbReference>
<evidence type="ECO:0000256" key="1">
    <source>
        <dbReference type="ARBA" id="ARBA00000098"/>
    </source>
</evidence>
<evidence type="ECO:0000256" key="2">
    <source>
        <dbReference type="ARBA" id="ARBA00004609"/>
    </source>
</evidence>
<feature type="transmembrane region" description="Helical" evidence="19">
    <location>
        <begin position="913"/>
        <end position="933"/>
    </location>
</feature>
<dbReference type="GO" id="GO:0005615">
    <property type="term" value="C:extracellular space"/>
    <property type="evidence" value="ECO:0007669"/>
    <property type="project" value="TreeGrafter"/>
</dbReference>
<evidence type="ECO:0000259" key="22">
    <source>
        <dbReference type="Pfam" id="PF11838"/>
    </source>
</evidence>
<dbReference type="InterPro" id="IPR014782">
    <property type="entry name" value="Peptidase_M1_dom"/>
</dbReference>
<dbReference type="InterPro" id="IPR050344">
    <property type="entry name" value="Peptidase_M1_aminopeptidases"/>
</dbReference>
<evidence type="ECO:0000256" key="18">
    <source>
        <dbReference type="PIRSR" id="PIRSR634016-4"/>
    </source>
</evidence>
<feature type="signal peptide" evidence="20">
    <location>
        <begin position="1"/>
        <end position="20"/>
    </location>
</feature>
<evidence type="ECO:0000256" key="20">
    <source>
        <dbReference type="SAM" id="SignalP"/>
    </source>
</evidence>
<keyword evidence="5" id="KW-0336">GPI-anchor</keyword>
<reference evidence="24" key="2">
    <citation type="journal article" date="2014" name="BMC Genomics">
        <title>A genomic perspective to assessing quality of mass-reared SIT flies used in Mediterranean fruit fly (Ceratitis capitata) eradication in California.</title>
        <authorList>
            <person name="Calla B."/>
            <person name="Hall B."/>
            <person name="Hou S."/>
            <person name="Geib S.M."/>
        </authorList>
    </citation>
    <scope>NUCLEOTIDE SEQUENCE</scope>
</reference>
<dbReference type="FunFam" id="1.25.50.20:FF:000001">
    <property type="entry name" value="Aminopeptidase"/>
    <property type="match status" value="1"/>
</dbReference>